<dbReference type="Proteomes" id="UP000765509">
    <property type="component" value="Unassembled WGS sequence"/>
</dbReference>
<sequence>MTLHVFEFIATQTHYSITYLASPQLQPQSINSSSKSLALTLYNPVFGFSSHFYSLRCPPHATSAIQGQKLTQPTLCLINHCVSTVSRPLNLSQILSNFPLEISANFLNSSLQQVLSINNACFTLIILSLKHTAFITSRPFQLPDSLLELFCNPQLMSYLTMTIEKHSETSRNLFCSIILHSSTSAGHVFSVTIPLEDLLIDKDISNFFSHSLAIQTMPYGFTLALPPSFQYHRKYDCIELLIIASTQD</sequence>
<comment type="caution">
    <text evidence="1">The sequence shown here is derived from an EMBL/GenBank/DDBJ whole genome shotgun (WGS) entry which is preliminary data.</text>
</comment>
<evidence type="ECO:0000313" key="2">
    <source>
        <dbReference type="Proteomes" id="UP000765509"/>
    </source>
</evidence>
<dbReference type="EMBL" id="AVOT02023881">
    <property type="protein sequence ID" value="MBW0514210.1"/>
    <property type="molecule type" value="Genomic_DNA"/>
</dbReference>
<keyword evidence="2" id="KW-1185">Reference proteome</keyword>
<proteinExistence type="predicted"/>
<organism evidence="1 2">
    <name type="scientific">Austropuccinia psidii MF-1</name>
    <dbReference type="NCBI Taxonomy" id="1389203"/>
    <lineage>
        <taxon>Eukaryota</taxon>
        <taxon>Fungi</taxon>
        <taxon>Dikarya</taxon>
        <taxon>Basidiomycota</taxon>
        <taxon>Pucciniomycotina</taxon>
        <taxon>Pucciniomycetes</taxon>
        <taxon>Pucciniales</taxon>
        <taxon>Sphaerophragmiaceae</taxon>
        <taxon>Austropuccinia</taxon>
    </lineage>
</organism>
<name>A0A9Q3HTX3_9BASI</name>
<evidence type="ECO:0000313" key="1">
    <source>
        <dbReference type="EMBL" id="MBW0514210.1"/>
    </source>
</evidence>
<dbReference type="AlphaFoldDB" id="A0A9Q3HTX3"/>
<protein>
    <submittedName>
        <fullName evidence="1">Uncharacterized protein</fullName>
    </submittedName>
</protein>
<reference evidence="1" key="1">
    <citation type="submission" date="2021-03" db="EMBL/GenBank/DDBJ databases">
        <title>Draft genome sequence of rust myrtle Austropuccinia psidii MF-1, a brazilian biotype.</title>
        <authorList>
            <person name="Quecine M.C."/>
            <person name="Pachon D.M.R."/>
            <person name="Bonatelli M.L."/>
            <person name="Correr F.H."/>
            <person name="Franceschini L.M."/>
            <person name="Leite T.F."/>
            <person name="Margarido G.R.A."/>
            <person name="Almeida C.A."/>
            <person name="Ferrarezi J.A."/>
            <person name="Labate C.A."/>
        </authorList>
    </citation>
    <scope>NUCLEOTIDE SEQUENCE</scope>
    <source>
        <strain evidence="1">MF-1</strain>
    </source>
</reference>
<gene>
    <name evidence="1" type="ORF">O181_053925</name>
</gene>
<accession>A0A9Q3HTX3</accession>